<sequence length="470" mass="52464">MNKQPAARRHSARIASRVPAPAPGPAAAAAAAAAAKRSQLPPAASSRSKSLLHRLLDRQIDARAIRSFEKRSVQQRFSNFNERVKCDLFAPPSGSEQTPHGVEHLRERRTCVLELVVAGGLIFGLADSGICCGFDMDSGRRVVTLNASSQEVIRSLFHNKSNSTLIIVSVWAADEYSSLRCRACSLEDLASGSAGRSDKLFESESLKHPGFVEFDDVNQKVLTFCSLRARYKVWSMLDPKRVMFDLADRDIEEIKISPGIMLLVLKRGGGDLGAHQPLRILSIETGEVLRDFKQLVKRGVKIVVIEQFNQKLLLQQEGEPLLIIDLLSNETVTVPQERFQTPFAFIFLYEHQCFLSFRDSEVLLWNFRGEKVTTFADHKLWFPAAVHDHTSIIFITQTQDVIISLCNNGLLPNGIHDVKIHVSHISTGECLAKVNWHDRNNQCVTAISYNEVRGELVVGDEIGCIWIWSA</sequence>
<dbReference type="PANTHER" id="PTHR31789">
    <property type="entry name" value="OS05G0482600 PROTEIN"/>
    <property type="match status" value="1"/>
</dbReference>
<dbReference type="AlphaFoldDB" id="A0A6U9DD11"/>
<dbReference type="SUPFAM" id="SSF50998">
    <property type="entry name" value="Quinoprotein alcohol dehydrogenase-like"/>
    <property type="match status" value="1"/>
</dbReference>
<dbReference type="InterPro" id="IPR011047">
    <property type="entry name" value="Quinoprotein_ADH-like_sf"/>
</dbReference>
<gene>
    <name evidence="2" type="ORF">EHUX00137_LOCUS12449</name>
</gene>
<evidence type="ECO:0000256" key="1">
    <source>
        <dbReference type="SAM" id="MobiDB-lite"/>
    </source>
</evidence>
<dbReference type="PANTHER" id="PTHR31789:SF1">
    <property type="entry name" value="OS05G0482600 PROTEIN"/>
    <property type="match status" value="1"/>
</dbReference>
<dbReference type="Gene3D" id="2.130.10.10">
    <property type="entry name" value="YVTN repeat-like/Quinoprotein amine dehydrogenase"/>
    <property type="match status" value="1"/>
</dbReference>
<accession>A0A6U9DD11</accession>
<evidence type="ECO:0000313" key="2">
    <source>
        <dbReference type="EMBL" id="CAE0541690.1"/>
    </source>
</evidence>
<dbReference type="InterPro" id="IPR057221">
    <property type="entry name" value="DUF7899"/>
</dbReference>
<reference evidence="2" key="1">
    <citation type="submission" date="2021-01" db="EMBL/GenBank/DDBJ databases">
        <authorList>
            <person name="Corre E."/>
            <person name="Pelletier E."/>
            <person name="Niang G."/>
            <person name="Scheremetjew M."/>
            <person name="Finn R."/>
            <person name="Kale V."/>
            <person name="Holt S."/>
            <person name="Cochrane G."/>
            <person name="Meng A."/>
            <person name="Brown T."/>
            <person name="Cohen L."/>
        </authorList>
    </citation>
    <scope>NUCLEOTIDE SEQUENCE</scope>
    <source>
        <strain evidence="2">379</strain>
    </source>
</reference>
<dbReference type="Pfam" id="PF25463">
    <property type="entry name" value="DUF7899"/>
    <property type="match status" value="1"/>
</dbReference>
<feature type="compositionally biased region" description="Low complexity" evidence="1">
    <location>
        <begin position="13"/>
        <end position="48"/>
    </location>
</feature>
<dbReference type="EMBL" id="HBIR01016649">
    <property type="protein sequence ID" value="CAE0541690.1"/>
    <property type="molecule type" value="Transcribed_RNA"/>
</dbReference>
<proteinExistence type="predicted"/>
<feature type="compositionally biased region" description="Basic residues" evidence="1">
    <location>
        <begin position="1"/>
        <end position="12"/>
    </location>
</feature>
<protein>
    <submittedName>
        <fullName evidence="2">Uncharacterized protein</fullName>
    </submittedName>
</protein>
<organism evidence="2">
    <name type="scientific">Emiliania huxleyi</name>
    <name type="common">Coccolithophore</name>
    <name type="synonym">Pontosphaera huxleyi</name>
    <dbReference type="NCBI Taxonomy" id="2903"/>
    <lineage>
        <taxon>Eukaryota</taxon>
        <taxon>Haptista</taxon>
        <taxon>Haptophyta</taxon>
        <taxon>Prymnesiophyceae</taxon>
        <taxon>Isochrysidales</taxon>
        <taxon>Noelaerhabdaceae</taxon>
        <taxon>Emiliania</taxon>
    </lineage>
</organism>
<dbReference type="InterPro" id="IPR015943">
    <property type="entry name" value="WD40/YVTN_repeat-like_dom_sf"/>
</dbReference>
<name>A0A6U9DD11_EMIHU</name>
<feature type="region of interest" description="Disordered" evidence="1">
    <location>
        <begin position="1"/>
        <end position="48"/>
    </location>
</feature>